<keyword evidence="7" id="KW-1185">Reference proteome</keyword>
<dbReference type="InterPro" id="IPR001753">
    <property type="entry name" value="Enoyl-CoA_hydra/iso"/>
</dbReference>
<dbReference type="InterPro" id="IPR014748">
    <property type="entry name" value="Enoyl-CoA_hydra_C"/>
</dbReference>
<reference evidence="6 7" key="1">
    <citation type="journal article" date="2015" name="Genome Biol.">
        <title>Comparative genomics of Steinernema reveals deeply conserved gene regulatory networks.</title>
        <authorList>
            <person name="Dillman A.R."/>
            <person name="Macchietto M."/>
            <person name="Porter C.F."/>
            <person name="Rogers A."/>
            <person name="Williams B."/>
            <person name="Antoshechkin I."/>
            <person name="Lee M.M."/>
            <person name="Goodwin Z."/>
            <person name="Lu X."/>
            <person name="Lewis E.E."/>
            <person name="Goodrich-Blair H."/>
            <person name="Stock S.P."/>
            <person name="Adams B.J."/>
            <person name="Sternberg P.W."/>
            <person name="Mortazavi A."/>
        </authorList>
    </citation>
    <scope>NUCLEOTIDE SEQUENCE [LARGE SCALE GENOMIC DNA]</scope>
    <source>
        <strain evidence="6 7">ALL</strain>
    </source>
</reference>
<gene>
    <name evidence="6" type="ORF">L596_028669</name>
</gene>
<accession>A0A4U5LZ22</accession>
<evidence type="ECO:0000256" key="5">
    <source>
        <dbReference type="ARBA" id="ARBA00023235"/>
    </source>
</evidence>
<keyword evidence="4" id="KW-0443">Lipid metabolism</keyword>
<dbReference type="OrthoDB" id="14970at2759"/>
<reference evidence="6 7" key="2">
    <citation type="journal article" date="2019" name="G3 (Bethesda)">
        <title>Hybrid Assembly of the Genome of the Entomopathogenic Nematode Steinernema carpocapsae Identifies the X-Chromosome.</title>
        <authorList>
            <person name="Serra L."/>
            <person name="Macchietto M."/>
            <person name="Macias-Munoz A."/>
            <person name="McGill C.J."/>
            <person name="Rodriguez I.M."/>
            <person name="Rodriguez B."/>
            <person name="Murad R."/>
            <person name="Mortazavi A."/>
        </authorList>
    </citation>
    <scope>NUCLEOTIDE SEQUENCE [LARGE SCALE GENOMIC DNA]</scope>
    <source>
        <strain evidence="6 7">ALL</strain>
    </source>
</reference>
<dbReference type="Pfam" id="PF00378">
    <property type="entry name" value="ECH_1"/>
    <property type="match status" value="1"/>
</dbReference>
<dbReference type="EMBL" id="AZBU02000011">
    <property type="protein sequence ID" value="TKR61576.1"/>
    <property type="molecule type" value="Genomic_DNA"/>
</dbReference>
<dbReference type="GO" id="GO:0006635">
    <property type="term" value="P:fatty acid beta-oxidation"/>
    <property type="evidence" value="ECO:0007669"/>
    <property type="project" value="UniProtKB-UniPathway"/>
</dbReference>
<dbReference type="CDD" id="cd06558">
    <property type="entry name" value="crotonase-like"/>
    <property type="match status" value="1"/>
</dbReference>
<dbReference type="Gene3D" id="1.10.12.10">
    <property type="entry name" value="Lyase 2-enoyl-coa Hydratase, Chain A, domain 2"/>
    <property type="match status" value="1"/>
</dbReference>
<evidence type="ECO:0000256" key="3">
    <source>
        <dbReference type="ARBA" id="ARBA00022832"/>
    </source>
</evidence>
<dbReference type="InterPro" id="IPR045002">
    <property type="entry name" value="Ech1-like"/>
</dbReference>
<dbReference type="STRING" id="34508.A0A4U5LZ22"/>
<evidence type="ECO:0008006" key="8">
    <source>
        <dbReference type="Google" id="ProtNLM"/>
    </source>
</evidence>
<keyword evidence="5" id="KW-0413">Isomerase</keyword>
<dbReference type="UniPathway" id="UPA00659"/>
<evidence type="ECO:0000256" key="2">
    <source>
        <dbReference type="ARBA" id="ARBA00005254"/>
    </source>
</evidence>
<sequence>MSDFEFLTVFSEDFISVVELRHREKGNALNLKMWSEIHEAFTAIGADPKSRVVLLIGDGDNFCSGTDMNDYKEFIDLDESKREKKPAKEAFGFARQSLALRQQILQLQKAFAAVESCPKPVLAAVHGHCIDGGVGLLGACDVRLASATAVFALKEIEIAAISYCGALSRLPKLCKHASFLRDVAFTGRRFDAMEALKHGLISTVFDSDKELLAAARKMAEVIAEKSPVAIQTSKKILNFARDHKQKEAEKFGNALRMLTLQSRDMKEALRASRTQTTRPPSRIIEALDF</sequence>
<dbReference type="Gene3D" id="3.90.226.10">
    <property type="entry name" value="2-enoyl-CoA Hydratase, Chain A, domain 1"/>
    <property type="match status" value="1"/>
</dbReference>
<evidence type="ECO:0000313" key="7">
    <source>
        <dbReference type="Proteomes" id="UP000298663"/>
    </source>
</evidence>
<evidence type="ECO:0000256" key="1">
    <source>
        <dbReference type="ARBA" id="ARBA00005005"/>
    </source>
</evidence>
<comment type="similarity">
    <text evidence="2">Belongs to the enoyl-CoA hydratase/isomerase family.</text>
</comment>
<protein>
    <recommendedName>
        <fullName evidence="8">Enoyl-CoA hydratase</fullName>
    </recommendedName>
</protein>
<name>A0A4U5LZ22_STECR</name>
<dbReference type="InterPro" id="IPR029045">
    <property type="entry name" value="ClpP/crotonase-like_dom_sf"/>
</dbReference>
<comment type="pathway">
    <text evidence="1">Lipid metabolism; fatty acid beta-oxidation.</text>
</comment>
<dbReference type="GO" id="GO:0016853">
    <property type="term" value="F:isomerase activity"/>
    <property type="evidence" value="ECO:0007669"/>
    <property type="project" value="UniProtKB-KW"/>
</dbReference>
<dbReference type="PANTHER" id="PTHR43149">
    <property type="entry name" value="ENOYL-COA HYDRATASE"/>
    <property type="match status" value="1"/>
</dbReference>
<dbReference type="Proteomes" id="UP000298663">
    <property type="component" value="Unassembled WGS sequence"/>
</dbReference>
<evidence type="ECO:0000313" key="6">
    <source>
        <dbReference type="EMBL" id="TKR61576.1"/>
    </source>
</evidence>
<dbReference type="PANTHER" id="PTHR43149:SF1">
    <property type="entry name" value="DELTA(3,5)-DELTA(2,4)-DIENOYL-COA ISOMERASE, MITOCHONDRIAL"/>
    <property type="match status" value="1"/>
</dbReference>
<dbReference type="AlphaFoldDB" id="A0A4U5LZ22"/>
<proteinExistence type="inferred from homology"/>
<dbReference type="SUPFAM" id="SSF52096">
    <property type="entry name" value="ClpP/crotonase"/>
    <property type="match status" value="1"/>
</dbReference>
<keyword evidence="3" id="KW-0276">Fatty acid metabolism</keyword>
<organism evidence="6 7">
    <name type="scientific">Steinernema carpocapsae</name>
    <name type="common">Entomopathogenic nematode</name>
    <dbReference type="NCBI Taxonomy" id="34508"/>
    <lineage>
        <taxon>Eukaryota</taxon>
        <taxon>Metazoa</taxon>
        <taxon>Ecdysozoa</taxon>
        <taxon>Nematoda</taxon>
        <taxon>Chromadorea</taxon>
        <taxon>Rhabditida</taxon>
        <taxon>Tylenchina</taxon>
        <taxon>Panagrolaimomorpha</taxon>
        <taxon>Strongyloidoidea</taxon>
        <taxon>Steinernematidae</taxon>
        <taxon>Steinernema</taxon>
    </lineage>
</organism>
<evidence type="ECO:0000256" key="4">
    <source>
        <dbReference type="ARBA" id="ARBA00023098"/>
    </source>
</evidence>
<comment type="caution">
    <text evidence="6">The sequence shown here is derived from an EMBL/GenBank/DDBJ whole genome shotgun (WGS) entry which is preliminary data.</text>
</comment>